<dbReference type="InterPro" id="IPR012338">
    <property type="entry name" value="Beta-lactam/transpept-like"/>
</dbReference>
<dbReference type="FunFam" id="1.10.3810.10:FF:000001">
    <property type="entry name" value="Penicillin-binding protein 1A"/>
    <property type="match status" value="1"/>
</dbReference>
<evidence type="ECO:0000256" key="9">
    <source>
        <dbReference type="ARBA" id="ARBA00022801"/>
    </source>
</evidence>
<evidence type="ECO:0000256" key="12">
    <source>
        <dbReference type="ARBA" id="ARBA00023136"/>
    </source>
</evidence>
<keyword evidence="7" id="KW-0328">Glycosyltransferase</keyword>
<evidence type="ECO:0000256" key="7">
    <source>
        <dbReference type="ARBA" id="ARBA00022676"/>
    </source>
</evidence>
<dbReference type="SUPFAM" id="SSF56601">
    <property type="entry name" value="beta-lactamase/transpeptidase-like"/>
    <property type="match status" value="1"/>
</dbReference>
<dbReference type="Gene3D" id="1.10.3810.10">
    <property type="entry name" value="Biosynthetic peptidoglycan transglycosylase-like"/>
    <property type="match status" value="1"/>
</dbReference>
<dbReference type="PANTHER" id="PTHR32282:SF11">
    <property type="entry name" value="PENICILLIN-BINDING PROTEIN 1B"/>
    <property type="match status" value="1"/>
</dbReference>
<evidence type="ECO:0000256" key="5">
    <source>
        <dbReference type="ARBA" id="ARBA00022645"/>
    </source>
</evidence>
<evidence type="ECO:0000256" key="17">
    <source>
        <dbReference type="SAM" id="Phobius"/>
    </source>
</evidence>
<name>A0A2H0UE02_9BACT</name>
<evidence type="ECO:0000256" key="15">
    <source>
        <dbReference type="ARBA" id="ARBA00034000"/>
    </source>
</evidence>
<keyword evidence="12 17" id="KW-0472">Membrane</keyword>
<keyword evidence="17" id="KW-0812">Transmembrane</keyword>
<dbReference type="GO" id="GO:0006508">
    <property type="term" value="P:proteolysis"/>
    <property type="evidence" value="ECO:0007669"/>
    <property type="project" value="UniProtKB-KW"/>
</dbReference>
<dbReference type="InterPro" id="IPR001264">
    <property type="entry name" value="Glyco_trans_51"/>
</dbReference>
<dbReference type="Pfam" id="PF00912">
    <property type="entry name" value="Transgly"/>
    <property type="match status" value="1"/>
</dbReference>
<feature type="domain" description="Penicillin-binding protein transpeptidase" evidence="18">
    <location>
        <begin position="388"/>
        <end position="656"/>
    </location>
</feature>
<protein>
    <submittedName>
        <fullName evidence="20">Penicillin-binding protein</fullName>
    </submittedName>
</protein>
<comment type="subcellular location">
    <subcellularLocation>
        <location evidence="1">Cell membrane</location>
    </subcellularLocation>
</comment>
<evidence type="ECO:0000256" key="11">
    <source>
        <dbReference type="ARBA" id="ARBA00022984"/>
    </source>
</evidence>
<organism evidence="20 21">
    <name type="scientific">Candidatus Kaiserbacteria bacterium CG10_big_fil_rev_8_21_14_0_10_47_16</name>
    <dbReference type="NCBI Taxonomy" id="1974608"/>
    <lineage>
        <taxon>Bacteria</taxon>
        <taxon>Candidatus Kaiseribacteriota</taxon>
    </lineage>
</organism>
<dbReference type="GO" id="GO:0005886">
    <property type="term" value="C:plasma membrane"/>
    <property type="evidence" value="ECO:0007669"/>
    <property type="project" value="UniProtKB-SubCell"/>
</dbReference>
<accession>A0A2H0UE02</accession>
<comment type="caution">
    <text evidence="20">The sequence shown here is derived from an EMBL/GenBank/DDBJ whole genome shotgun (WGS) entry which is preliminary data.</text>
</comment>
<evidence type="ECO:0000256" key="13">
    <source>
        <dbReference type="ARBA" id="ARBA00023268"/>
    </source>
</evidence>
<keyword evidence="11" id="KW-0573">Peptidoglycan synthesis</keyword>
<comment type="similarity">
    <text evidence="2">In the C-terminal section; belongs to the transpeptidase family.</text>
</comment>
<proteinExistence type="inferred from homology"/>
<evidence type="ECO:0000256" key="4">
    <source>
        <dbReference type="ARBA" id="ARBA00022475"/>
    </source>
</evidence>
<sequence length="785" mass="87046">MASGFLTRDFYASVAFTYFVSKSRRLWSGDIFWVSFCQSGVTIGTIADIGTMRNTTKAWIKKHWKQLSIDGLILMTVVGLVLSGIIFLWVSTLDIPDLSSFEQRRVLQSTKIYDRTGEILLYDFHQDVRRTVVPFEDISRNIKNATVAIEDDTFYQHNGVRPLAIIRSMVTNVLSNGSPFSGGGGSTITQQVIKNALLDQDKTLVRKIKEAILAIRLEQVLTKDEILNHYLNESPYGGTIYGVEEASLAFFGKRASDLDLAEAAYLSALPQAPTYYSPYGNHMDELEKRKNLVLERMLQNGFITQEEHDAAKIEEVDFGLAPIGGIRAPHFVFYIREYLAEKYGEESLAERGFKVITTLDYDLQKEAETIVNKYAIYNQDAFNASNASMVAADPKTGELLVMVGSRNYFDKDIDGSYNVALADRQPGSSFKPFVYAEAFSKGFTPETVVFDLETQFSTSCAPDNFQPDEGCYSPENYDNVFVGPISLRNALAQSRNVPAVKTLYLAGIKDSIKLARDMGISTLTNANAYGLTLVLGGGEVKLLDMVNAYSVFADEGVKHDPISILRIEDSRGQVLEEADSAEERASTVLNRNVALQISDILSDNAARTPLYGANSQLYFGGRDVAAKTGTTNDYRDAWILGYTPTIVVGTWAGNNDNSSMDKKISGLIVTPMWRDFMDYALTKRDAESFPEPDRTPSNKPVLNGMWFNPSSVTTNSDGTMSNDINDAINDAHSILFYVNKNDPAGPEPSRPEQDSQFRLWEYPVSLWKASLLGKTVPSSASSTSN</sequence>
<keyword evidence="14" id="KW-0961">Cell wall biogenesis/degradation</keyword>
<dbReference type="InterPro" id="IPR023346">
    <property type="entry name" value="Lysozyme-like_dom_sf"/>
</dbReference>
<evidence type="ECO:0000259" key="18">
    <source>
        <dbReference type="Pfam" id="PF00905"/>
    </source>
</evidence>
<dbReference type="GO" id="GO:0009252">
    <property type="term" value="P:peptidoglycan biosynthetic process"/>
    <property type="evidence" value="ECO:0007669"/>
    <property type="project" value="UniProtKB-KW"/>
</dbReference>
<comment type="similarity">
    <text evidence="3">In the N-terminal section; belongs to the glycosyltransferase 51 family.</text>
</comment>
<dbReference type="InterPro" id="IPR050396">
    <property type="entry name" value="Glycosyltr_51/Transpeptidase"/>
</dbReference>
<dbReference type="SUPFAM" id="SSF53955">
    <property type="entry name" value="Lysozyme-like"/>
    <property type="match status" value="1"/>
</dbReference>
<gene>
    <name evidence="20" type="ORF">COU16_03545</name>
</gene>
<dbReference type="InterPro" id="IPR001460">
    <property type="entry name" value="PCN-bd_Tpept"/>
</dbReference>
<evidence type="ECO:0000256" key="10">
    <source>
        <dbReference type="ARBA" id="ARBA00022960"/>
    </source>
</evidence>
<evidence type="ECO:0000313" key="20">
    <source>
        <dbReference type="EMBL" id="PIR84621.1"/>
    </source>
</evidence>
<keyword evidence="5" id="KW-0121">Carboxypeptidase</keyword>
<evidence type="ECO:0000256" key="1">
    <source>
        <dbReference type="ARBA" id="ARBA00004236"/>
    </source>
</evidence>
<dbReference type="AlphaFoldDB" id="A0A2H0UE02"/>
<keyword evidence="6" id="KW-0645">Protease</keyword>
<keyword evidence="10" id="KW-0133">Cell shape</keyword>
<dbReference type="GO" id="GO:0071555">
    <property type="term" value="P:cell wall organization"/>
    <property type="evidence" value="ECO:0007669"/>
    <property type="project" value="UniProtKB-KW"/>
</dbReference>
<evidence type="ECO:0000256" key="14">
    <source>
        <dbReference type="ARBA" id="ARBA00023316"/>
    </source>
</evidence>
<evidence type="ECO:0000256" key="3">
    <source>
        <dbReference type="ARBA" id="ARBA00007739"/>
    </source>
</evidence>
<dbReference type="GO" id="GO:0030288">
    <property type="term" value="C:outer membrane-bounded periplasmic space"/>
    <property type="evidence" value="ECO:0007669"/>
    <property type="project" value="TreeGrafter"/>
</dbReference>
<feature type="domain" description="Glycosyl transferase family 51" evidence="19">
    <location>
        <begin position="122"/>
        <end position="297"/>
    </location>
</feature>
<dbReference type="InterPro" id="IPR036950">
    <property type="entry name" value="PBP_transglycosylase"/>
</dbReference>
<keyword evidence="8" id="KW-0808">Transferase</keyword>
<keyword evidence="9" id="KW-0378">Hydrolase</keyword>
<dbReference type="GO" id="GO:0008360">
    <property type="term" value="P:regulation of cell shape"/>
    <property type="evidence" value="ECO:0007669"/>
    <property type="project" value="UniProtKB-KW"/>
</dbReference>
<dbReference type="Gene3D" id="3.40.710.10">
    <property type="entry name" value="DD-peptidase/beta-lactamase superfamily"/>
    <property type="match status" value="1"/>
</dbReference>
<reference evidence="21" key="1">
    <citation type="submission" date="2017-09" db="EMBL/GenBank/DDBJ databases">
        <title>Depth-based differentiation of microbial function through sediment-hosted aquifers and enrichment of novel symbionts in the deep terrestrial subsurface.</title>
        <authorList>
            <person name="Probst A.J."/>
            <person name="Ladd B."/>
            <person name="Jarett J.K."/>
            <person name="Geller-Mcgrath D.E."/>
            <person name="Sieber C.M.K."/>
            <person name="Emerson J.B."/>
            <person name="Anantharaman K."/>
            <person name="Thomas B.C."/>
            <person name="Malmstrom R."/>
            <person name="Stieglmeier M."/>
            <person name="Klingl A."/>
            <person name="Woyke T."/>
            <person name="Ryan C.M."/>
            <person name="Banfield J.F."/>
        </authorList>
    </citation>
    <scope>NUCLEOTIDE SEQUENCE [LARGE SCALE GENOMIC DNA]</scope>
</reference>
<keyword evidence="13" id="KW-0511">Multifunctional enzyme</keyword>
<evidence type="ECO:0000256" key="2">
    <source>
        <dbReference type="ARBA" id="ARBA00007090"/>
    </source>
</evidence>
<dbReference type="Proteomes" id="UP000229344">
    <property type="component" value="Unassembled WGS sequence"/>
</dbReference>
<keyword evidence="17" id="KW-1133">Transmembrane helix</keyword>
<comment type="catalytic activity">
    <reaction evidence="16">
        <text>[GlcNAc-(1-&gt;4)-Mur2Ac(oyl-L-Ala-gamma-D-Glu-L-Lys-D-Ala-D-Ala)](n)-di-trans,octa-cis-undecaprenyl diphosphate + beta-D-GlcNAc-(1-&gt;4)-Mur2Ac(oyl-L-Ala-gamma-D-Glu-L-Lys-D-Ala-D-Ala)-di-trans,octa-cis-undecaprenyl diphosphate = [GlcNAc-(1-&gt;4)-Mur2Ac(oyl-L-Ala-gamma-D-Glu-L-Lys-D-Ala-D-Ala)](n+1)-di-trans,octa-cis-undecaprenyl diphosphate + di-trans,octa-cis-undecaprenyl diphosphate + H(+)</text>
        <dbReference type="Rhea" id="RHEA:23708"/>
        <dbReference type="Rhea" id="RHEA-COMP:9602"/>
        <dbReference type="Rhea" id="RHEA-COMP:9603"/>
        <dbReference type="ChEBI" id="CHEBI:15378"/>
        <dbReference type="ChEBI" id="CHEBI:58405"/>
        <dbReference type="ChEBI" id="CHEBI:60033"/>
        <dbReference type="ChEBI" id="CHEBI:78435"/>
        <dbReference type="EC" id="2.4.99.28"/>
    </reaction>
</comment>
<evidence type="ECO:0000256" key="6">
    <source>
        <dbReference type="ARBA" id="ARBA00022670"/>
    </source>
</evidence>
<feature type="transmembrane region" description="Helical" evidence="17">
    <location>
        <begin position="31"/>
        <end position="50"/>
    </location>
</feature>
<evidence type="ECO:0000313" key="21">
    <source>
        <dbReference type="Proteomes" id="UP000229344"/>
    </source>
</evidence>
<keyword evidence="4" id="KW-1003">Cell membrane</keyword>
<evidence type="ECO:0000256" key="16">
    <source>
        <dbReference type="ARBA" id="ARBA00049902"/>
    </source>
</evidence>
<evidence type="ECO:0000256" key="8">
    <source>
        <dbReference type="ARBA" id="ARBA00022679"/>
    </source>
</evidence>
<dbReference type="PANTHER" id="PTHR32282">
    <property type="entry name" value="BINDING PROTEIN TRANSPEPTIDASE, PUTATIVE-RELATED"/>
    <property type="match status" value="1"/>
</dbReference>
<dbReference type="Pfam" id="PF00905">
    <property type="entry name" value="Transpeptidase"/>
    <property type="match status" value="1"/>
</dbReference>
<comment type="catalytic activity">
    <reaction evidence="15">
        <text>Preferential cleavage: (Ac)2-L-Lys-D-Ala-|-D-Ala. Also transpeptidation of peptidyl-alanyl moieties that are N-acyl substituents of D-alanine.</text>
        <dbReference type="EC" id="3.4.16.4"/>
    </reaction>
</comment>
<dbReference type="GO" id="GO:0008955">
    <property type="term" value="F:peptidoglycan glycosyltransferase activity"/>
    <property type="evidence" value="ECO:0007669"/>
    <property type="project" value="UniProtKB-EC"/>
</dbReference>
<feature type="transmembrane region" description="Helical" evidence="17">
    <location>
        <begin position="71"/>
        <end position="90"/>
    </location>
</feature>
<dbReference type="EMBL" id="PFBI01000006">
    <property type="protein sequence ID" value="PIR84621.1"/>
    <property type="molecule type" value="Genomic_DNA"/>
</dbReference>
<dbReference type="GO" id="GO:0009002">
    <property type="term" value="F:serine-type D-Ala-D-Ala carboxypeptidase activity"/>
    <property type="evidence" value="ECO:0007669"/>
    <property type="project" value="UniProtKB-EC"/>
</dbReference>
<dbReference type="GO" id="GO:0008658">
    <property type="term" value="F:penicillin binding"/>
    <property type="evidence" value="ECO:0007669"/>
    <property type="project" value="InterPro"/>
</dbReference>
<evidence type="ECO:0000259" key="19">
    <source>
        <dbReference type="Pfam" id="PF00912"/>
    </source>
</evidence>